<comment type="similarity">
    <text evidence="1">Belongs to the protein-tyrosine phosphatase family.</text>
</comment>
<reference evidence="2 3" key="1">
    <citation type="journal article" date="2020" name="Int. J. Syst. Evol. Microbiol.">
        <title>Description of Erysipelothrix piscisicarius sp. nov., an emergent fish pathogen, and assessment of virulence using a tiger barb (Puntigrus tetrazona) infection model.</title>
        <authorList>
            <person name="Pomaranski E.K."/>
            <person name="Griffin M.J."/>
            <person name="Camus A.C."/>
            <person name="Armwood A.R."/>
            <person name="Shelley J."/>
            <person name="Waldbieser G.C."/>
            <person name="LaFrentz B.R."/>
            <person name="Garcia J.C."/>
            <person name="Yanong R."/>
            <person name="Soto E."/>
        </authorList>
    </citation>
    <scope>NUCLEOTIDE SEQUENCE [LARGE SCALE GENOMIC DNA]</scope>
    <source>
        <strain evidence="2 3">15TAL0474</strain>
    </source>
</reference>
<dbReference type="Proteomes" id="UP000278804">
    <property type="component" value="Chromosome"/>
</dbReference>
<dbReference type="GO" id="GO:0004721">
    <property type="term" value="F:phosphoprotein phosphatase activity"/>
    <property type="evidence" value="ECO:0007669"/>
    <property type="project" value="InterPro"/>
</dbReference>
<dbReference type="PROSITE" id="PS00383">
    <property type="entry name" value="TYR_PHOSPHATASE_1"/>
    <property type="match status" value="1"/>
</dbReference>
<dbReference type="Pfam" id="PF13350">
    <property type="entry name" value="Y_phosphatase3"/>
    <property type="match status" value="1"/>
</dbReference>
<sequence length="252" mass="29118">MHHKIRNFRDLGGIPVKGGHVKHHKLLRGGPLYDLDDETVSSLLNEYHLKMVIDVRSDREIEEKPNKVIEDVEAIHLDIMTKAQQNADPEKMALKYRREISTEHMKGLNRLFVESHDARDEYRTFFKYLLKNKEGALYFHCTAGKDRTGFAAAQILKILGASDEAILADYLETNTMTHELVEKELAGFKVKENLTDDQVNNIRGYMTVDTSYLKEAWDAIEDIYGDFETYVSEGLLLSEEDVETLKKIYIEY</sequence>
<protein>
    <submittedName>
        <fullName evidence="2">Tyrosine-protein phosphatase</fullName>
    </submittedName>
</protein>
<dbReference type="InterPro" id="IPR016130">
    <property type="entry name" value="Tyr_Pase_AS"/>
</dbReference>
<keyword evidence="3" id="KW-1185">Reference proteome</keyword>
<dbReference type="InterPro" id="IPR029021">
    <property type="entry name" value="Prot-tyrosine_phosphatase-like"/>
</dbReference>
<name>A0A3Q8S6E7_9FIRM</name>
<gene>
    <name evidence="2" type="ORF">EEI45_00210</name>
</gene>
<dbReference type="RefSeq" id="WP_125163672.1">
    <property type="nucleotide sequence ID" value="NZ_CP034234.1"/>
</dbReference>
<dbReference type="PANTHER" id="PTHR31126:SF1">
    <property type="entry name" value="TYROSINE SPECIFIC PROTEIN PHOSPHATASES DOMAIN-CONTAINING PROTEIN"/>
    <property type="match status" value="1"/>
</dbReference>
<dbReference type="AlphaFoldDB" id="A0A3Q8S6E7"/>
<dbReference type="Gene3D" id="3.90.190.10">
    <property type="entry name" value="Protein tyrosine phosphatase superfamily"/>
    <property type="match status" value="1"/>
</dbReference>
<dbReference type="InterPro" id="IPR026893">
    <property type="entry name" value="Tyr/Ser_Pase_IphP-type"/>
</dbReference>
<evidence type="ECO:0000256" key="1">
    <source>
        <dbReference type="ARBA" id="ARBA00009580"/>
    </source>
</evidence>
<organism evidence="2 3">
    <name type="scientific">Erysipelothrix piscisicarius</name>
    <dbReference type="NCBI Taxonomy" id="2485784"/>
    <lineage>
        <taxon>Bacteria</taxon>
        <taxon>Bacillati</taxon>
        <taxon>Bacillota</taxon>
        <taxon>Erysipelotrichia</taxon>
        <taxon>Erysipelotrichales</taxon>
        <taxon>Erysipelotrichaceae</taxon>
        <taxon>Erysipelothrix</taxon>
    </lineage>
</organism>
<evidence type="ECO:0000313" key="3">
    <source>
        <dbReference type="Proteomes" id="UP000278804"/>
    </source>
</evidence>
<dbReference type="KEGG" id="eri:EEI45_00210"/>
<dbReference type="SUPFAM" id="SSF52799">
    <property type="entry name" value="(Phosphotyrosine protein) phosphatases II"/>
    <property type="match status" value="1"/>
</dbReference>
<dbReference type="PANTHER" id="PTHR31126">
    <property type="entry name" value="TYROSINE-PROTEIN PHOSPHATASE"/>
    <property type="match status" value="1"/>
</dbReference>
<dbReference type="EMBL" id="CP034234">
    <property type="protein sequence ID" value="AZK43446.1"/>
    <property type="molecule type" value="Genomic_DNA"/>
</dbReference>
<proteinExistence type="inferred from homology"/>
<evidence type="ECO:0000313" key="2">
    <source>
        <dbReference type="EMBL" id="AZK43446.1"/>
    </source>
</evidence>
<accession>A0A3Q8S6E7</accession>